<dbReference type="SMART" id="SM00382">
    <property type="entry name" value="AAA"/>
    <property type="match status" value="1"/>
</dbReference>
<dbReference type="Gene3D" id="3.40.50.300">
    <property type="entry name" value="P-loop containing nucleotide triphosphate hydrolases"/>
    <property type="match status" value="1"/>
</dbReference>
<keyword evidence="2" id="KW-0813">Transport</keyword>
<dbReference type="PROSITE" id="PS50893">
    <property type="entry name" value="ABC_TRANSPORTER_2"/>
    <property type="match status" value="1"/>
</dbReference>
<dbReference type="Proteomes" id="UP001310386">
    <property type="component" value="Unassembled WGS sequence"/>
</dbReference>
<keyword evidence="5" id="KW-0029">Amino-acid transport</keyword>
<evidence type="ECO:0000259" key="6">
    <source>
        <dbReference type="PROSITE" id="PS50893"/>
    </source>
</evidence>
<protein>
    <submittedName>
        <fullName evidence="7">ABC transporter ATP-binding protein</fullName>
    </submittedName>
</protein>
<evidence type="ECO:0000256" key="5">
    <source>
        <dbReference type="ARBA" id="ARBA00022970"/>
    </source>
</evidence>
<dbReference type="InterPro" id="IPR017871">
    <property type="entry name" value="ABC_transporter-like_CS"/>
</dbReference>
<dbReference type="EMBL" id="JAYJLD010000020">
    <property type="protein sequence ID" value="MEB3102679.1"/>
    <property type="molecule type" value="Genomic_DNA"/>
</dbReference>
<evidence type="ECO:0000313" key="8">
    <source>
        <dbReference type="Proteomes" id="UP001310386"/>
    </source>
</evidence>
<proteinExistence type="inferred from homology"/>
<dbReference type="PANTHER" id="PTHR43820:SF2">
    <property type="entry name" value="ABC TRANSPORTER ATP-BINDING PROTEIN"/>
    <property type="match status" value="1"/>
</dbReference>
<dbReference type="PANTHER" id="PTHR43820">
    <property type="entry name" value="HIGH-AFFINITY BRANCHED-CHAIN AMINO ACID TRANSPORT ATP-BINDING PROTEIN LIVF"/>
    <property type="match status" value="1"/>
</dbReference>
<dbReference type="InterPro" id="IPR003439">
    <property type="entry name" value="ABC_transporter-like_ATP-bd"/>
</dbReference>
<dbReference type="InterPro" id="IPR027417">
    <property type="entry name" value="P-loop_NTPase"/>
</dbReference>
<evidence type="ECO:0000256" key="2">
    <source>
        <dbReference type="ARBA" id="ARBA00022448"/>
    </source>
</evidence>
<dbReference type="GO" id="GO:0005524">
    <property type="term" value="F:ATP binding"/>
    <property type="evidence" value="ECO:0007669"/>
    <property type="project" value="UniProtKB-KW"/>
</dbReference>
<name>A0ABU5ZJJ2_9BACL</name>
<reference evidence="7" key="1">
    <citation type="submission" date="2023-12" db="EMBL/GenBank/DDBJ databases">
        <title>Fervidustalea candida gen. nov., sp. nov., a novel member of the family Paenibacillaceae isolated from a geothermal area.</title>
        <authorList>
            <person name="Li W.-J."/>
            <person name="Jiao J.-Y."/>
            <person name="Chen Y."/>
        </authorList>
    </citation>
    <scope>NUCLEOTIDE SEQUENCE</scope>
    <source>
        <strain evidence="7">SYSU GA230002</strain>
    </source>
</reference>
<evidence type="ECO:0000313" key="7">
    <source>
        <dbReference type="EMBL" id="MEB3102679.1"/>
    </source>
</evidence>
<dbReference type="CDD" id="cd03224">
    <property type="entry name" value="ABC_TM1139_LivF_branched"/>
    <property type="match status" value="1"/>
</dbReference>
<dbReference type="RefSeq" id="WP_371754797.1">
    <property type="nucleotide sequence ID" value="NZ_JAYJLD010000020.1"/>
</dbReference>
<comment type="similarity">
    <text evidence="1">Belongs to the ABC transporter superfamily.</text>
</comment>
<keyword evidence="4 7" id="KW-0067">ATP-binding</keyword>
<dbReference type="PROSITE" id="PS00211">
    <property type="entry name" value="ABC_TRANSPORTER_1"/>
    <property type="match status" value="1"/>
</dbReference>
<evidence type="ECO:0000256" key="4">
    <source>
        <dbReference type="ARBA" id="ARBA00022840"/>
    </source>
</evidence>
<dbReference type="Pfam" id="PF00005">
    <property type="entry name" value="ABC_tran"/>
    <property type="match status" value="1"/>
</dbReference>
<accession>A0ABU5ZJJ2</accession>
<sequence length="232" mass="25607">MLLELKGVNTYYGKSHVLRDVSLHIEQGEVVVLLGRNGAGRSTTLKTIMGIVPPGGGEILFKGEKINGLDAFRIARKGMAYVPEERRIFGSLTVLDNLKMAMIYGKKGEWTIEKIYKALPRLEERKYQVARGLSGGEKQMLTIARALVANPDIVLLDEPLEGLSPIIAQSIEEIINEIKKSGQTILLVEQNVRFALRVANRGFILNDGHIVAEGAANELLENSSLIKRYLAV</sequence>
<feature type="domain" description="ABC transporter" evidence="6">
    <location>
        <begin position="3"/>
        <end position="232"/>
    </location>
</feature>
<gene>
    <name evidence="7" type="ORF">VF724_13490</name>
</gene>
<dbReference type="InterPro" id="IPR052156">
    <property type="entry name" value="BCAA_Transport_ATP-bd_LivF"/>
</dbReference>
<keyword evidence="3" id="KW-0547">Nucleotide-binding</keyword>
<evidence type="ECO:0000256" key="3">
    <source>
        <dbReference type="ARBA" id="ARBA00022741"/>
    </source>
</evidence>
<dbReference type="SUPFAM" id="SSF52540">
    <property type="entry name" value="P-loop containing nucleoside triphosphate hydrolases"/>
    <property type="match status" value="1"/>
</dbReference>
<dbReference type="InterPro" id="IPR003593">
    <property type="entry name" value="AAA+_ATPase"/>
</dbReference>
<organism evidence="7 8">
    <name type="scientific">Ferviditalea candida</name>
    <dbReference type="NCBI Taxonomy" id="3108399"/>
    <lineage>
        <taxon>Bacteria</taxon>
        <taxon>Bacillati</taxon>
        <taxon>Bacillota</taxon>
        <taxon>Bacilli</taxon>
        <taxon>Bacillales</taxon>
        <taxon>Paenibacillaceae</taxon>
        <taxon>Ferviditalea</taxon>
    </lineage>
</organism>
<evidence type="ECO:0000256" key="1">
    <source>
        <dbReference type="ARBA" id="ARBA00005417"/>
    </source>
</evidence>
<keyword evidence="8" id="KW-1185">Reference proteome</keyword>
<comment type="caution">
    <text evidence="7">The sequence shown here is derived from an EMBL/GenBank/DDBJ whole genome shotgun (WGS) entry which is preliminary data.</text>
</comment>